<comment type="caution">
    <text evidence="8">The sequence shown here is derived from an EMBL/GenBank/DDBJ whole genome shotgun (WGS) entry which is preliminary data.</text>
</comment>
<feature type="region of interest" description="Disordered" evidence="5">
    <location>
        <begin position="137"/>
        <end position="165"/>
    </location>
</feature>
<gene>
    <name evidence="8" type="ORF">KDL28_38280</name>
</gene>
<keyword evidence="3" id="KW-0998">Cell outer membrane</keyword>
<evidence type="ECO:0000256" key="1">
    <source>
        <dbReference type="ARBA" id="ARBA00004442"/>
    </source>
</evidence>
<dbReference type="PROSITE" id="PS51123">
    <property type="entry name" value="OMPA_2"/>
    <property type="match status" value="1"/>
</dbReference>
<protein>
    <submittedName>
        <fullName evidence="8">OmpA family protein</fullName>
    </submittedName>
</protein>
<dbReference type="Pfam" id="PF00691">
    <property type="entry name" value="OmpA"/>
    <property type="match status" value="1"/>
</dbReference>
<evidence type="ECO:0000313" key="8">
    <source>
        <dbReference type="EMBL" id="MCO1660913.1"/>
    </source>
</evidence>
<proteinExistence type="predicted"/>
<keyword evidence="2 4" id="KW-0472">Membrane</keyword>
<dbReference type="Proteomes" id="UP001165283">
    <property type="component" value="Unassembled WGS sequence"/>
</dbReference>
<evidence type="ECO:0000256" key="2">
    <source>
        <dbReference type="ARBA" id="ARBA00023136"/>
    </source>
</evidence>
<organism evidence="8 9">
    <name type="scientific">Pseudonocardia humida</name>
    <dbReference type="NCBI Taxonomy" id="2800819"/>
    <lineage>
        <taxon>Bacteria</taxon>
        <taxon>Bacillati</taxon>
        <taxon>Actinomycetota</taxon>
        <taxon>Actinomycetes</taxon>
        <taxon>Pseudonocardiales</taxon>
        <taxon>Pseudonocardiaceae</taxon>
        <taxon>Pseudonocardia</taxon>
    </lineage>
</organism>
<dbReference type="CDD" id="cd07185">
    <property type="entry name" value="OmpA_C-like"/>
    <property type="match status" value="1"/>
</dbReference>
<evidence type="ECO:0000256" key="6">
    <source>
        <dbReference type="SAM" id="SignalP"/>
    </source>
</evidence>
<comment type="subcellular location">
    <subcellularLocation>
        <location evidence="1">Cell outer membrane</location>
    </subcellularLocation>
</comment>
<feature type="domain" description="OmpA-like" evidence="7">
    <location>
        <begin position="57"/>
        <end position="180"/>
    </location>
</feature>
<evidence type="ECO:0000259" key="7">
    <source>
        <dbReference type="PROSITE" id="PS51123"/>
    </source>
</evidence>
<sequence>MSRAGPLIALLVGLAVAAPSALAQQPDPPPPDAVGAVQDIVGAVESLDGTEQQSREGDTVTVALAGDVLFAFDSAELTTDAHTRLDGVAAKIAGESARGGLQVHGHADDQGSDAYNDDLSQRRAEAVEAALEQRLAGTGLTVDATGHGEREPRRPNVVDGVPDEENRAENRRVEIVYRLR</sequence>
<evidence type="ECO:0000256" key="4">
    <source>
        <dbReference type="PROSITE-ProRule" id="PRU00473"/>
    </source>
</evidence>
<dbReference type="EMBL" id="JAGSOV010000098">
    <property type="protein sequence ID" value="MCO1660913.1"/>
    <property type="molecule type" value="Genomic_DNA"/>
</dbReference>
<reference evidence="8" key="1">
    <citation type="submission" date="2021-04" db="EMBL/GenBank/DDBJ databases">
        <title>Pseudonocardia sp. nov., isolated from sandy soil of mangrove forest.</title>
        <authorList>
            <person name="Zan Z."/>
            <person name="Huang R."/>
            <person name="Liu W."/>
        </authorList>
    </citation>
    <scope>NUCLEOTIDE SEQUENCE</scope>
    <source>
        <strain evidence="8">S2-4</strain>
    </source>
</reference>
<dbReference type="SUPFAM" id="SSF103088">
    <property type="entry name" value="OmpA-like"/>
    <property type="match status" value="1"/>
</dbReference>
<dbReference type="RefSeq" id="WP_252446443.1">
    <property type="nucleotide sequence ID" value="NZ_JAGSOV010000098.1"/>
</dbReference>
<keyword evidence="6" id="KW-0732">Signal</keyword>
<dbReference type="PANTHER" id="PTHR30329">
    <property type="entry name" value="STATOR ELEMENT OF FLAGELLAR MOTOR COMPLEX"/>
    <property type="match status" value="1"/>
</dbReference>
<evidence type="ECO:0000256" key="3">
    <source>
        <dbReference type="ARBA" id="ARBA00023237"/>
    </source>
</evidence>
<evidence type="ECO:0000256" key="5">
    <source>
        <dbReference type="SAM" id="MobiDB-lite"/>
    </source>
</evidence>
<feature type="chain" id="PRO_5045802647" evidence="6">
    <location>
        <begin position="24"/>
        <end position="180"/>
    </location>
</feature>
<dbReference type="InterPro" id="IPR006665">
    <property type="entry name" value="OmpA-like"/>
</dbReference>
<dbReference type="InterPro" id="IPR006664">
    <property type="entry name" value="OMP_bac"/>
</dbReference>
<evidence type="ECO:0000313" key="9">
    <source>
        <dbReference type="Proteomes" id="UP001165283"/>
    </source>
</evidence>
<feature type="compositionally biased region" description="Basic and acidic residues" evidence="5">
    <location>
        <begin position="146"/>
        <end position="156"/>
    </location>
</feature>
<dbReference type="InterPro" id="IPR050330">
    <property type="entry name" value="Bact_OuterMem_StrucFunc"/>
</dbReference>
<dbReference type="InterPro" id="IPR036737">
    <property type="entry name" value="OmpA-like_sf"/>
</dbReference>
<dbReference type="Gene3D" id="3.30.1330.60">
    <property type="entry name" value="OmpA-like domain"/>
    <property type="match status" value="1"/>
</dbReference>
<name>A0ABT1AD28_9PSEU</name>
<feature type="signal peptide" evidence="6">
    <location>
        <begin position="1"/>
        <end position="23"/>
    </location>
</feature>
<dbReference type="PRINTS" id="PR01021">
    <property type="entry name" value="OMPADOMAIN"/>
</dbReference>
<accession>A0ABT1AD28</accession>
<keyword evidence="9" id="KW-1185">Reference proteome</keyword>
<dbReference type="PANTHER" id="PTHR30329:SF21">
    <property type="entry name" value="LIPOPROTEIN YIAD-RELATED"/>
    <property type="match status" value="1"/>
</dbReference>